<proteinExistence type="predicted"/>
<evidence type="ECO:0000313" key="3">
    <source>
        <dbReference type="Proteomes" id="UP000256514"/>
    </source>
</evidence>
<dbReference type="Pfam" id="PF03205">
    <property type="entry name" value="MobB"/>
    <property type="match status" value="1"/>
</dbReference>
<keyword evidence="3" id="KW-1185">Reference proteome</keyword>
<dbReference type="SUPFAM" id="SSF52540">
    <property type="entry name" value="P-loop containing nucleoside triphosphate hydrolases"/>
    <property type="match status" value="1"/>
</dbReference>
<organism evidence="2 3">
    <name type="scientific">Helicobacter equorum</name>
    <dbReference type="NCBI Taxonomy" id="361872"/>
    <lineage>
        <taxon>Bacteria</taxon>
        <taxon>Pseudomonadati</taxon>
        <taxon>Campylobacterota</taxon>
        <taxon>Epsilonproteobacteria</taxon>
        <taxon>Campylobacterales</taxon>
        <taxon>Helicobacteraceae</taxon>
        <taxon>Helicobacter</taxon>
    </lineage>
</organism>
<dbReference type="RefSeq" id="WP_115571080.1">
    <property type="nucleotide sequence ID" value="NZ_NXLT01000003.1"/>
</dbReference>
<dbReference type="InterPro" id="IPR027417">
    <property type="entry name" value="P-loop_NTPase"/>
</dbReference>
<dbReference type="GO" id="GO:0005525">
    <property type="term" value="F:GTP binding"/>
    <property type="evidence" value="ECO:0007669"/>
    <property type="project" value="InterPro"/>
</dbReference>
<dbReference type="Gene3D" id="3.40.50.300">
    <property type="entry name" value="P-loop containing nucleotide triphosphate hydrolases"/>
    <property type="match status" value="1"/>
</dbReference>
<dbReference type="Proteomes" id="UP000256514">
    <property type="component" value="Unassembled WGS sequence"/>
</dbReference>
<evidence type="ECO:0000313" key="2">
    <source>
        <dbReference type="EMBL" id="RDU67366.1"/>
    </source>
</evidence>
<sequence length="180" mass="20387">MPKIVAFSGKSNSGKTTLICAIAEILRAEGKRVAIIKHDPKDKAEFDTQGKKDGKDSYKFSCVAQHVAVISPKKSVIFGFCDDRTPSTESISAYELREFHRALEFFNECDYIFIEGLKSLPYKRIIVARQELDRQYISYGIAIAMDLALQERVDKDMLGGLEILDLNNPREIIDFINKEC</sequence>
<dbReference type="EMBL" id="NXLT01000003">
    <property type="protein sequence ID" value="RDU67366.1"/>
    <property type="molecule type" value="Genomic_DNA"/>
</dbReference>
<name>A0A3D8IR29_9HELI</name>
<dbReference type="InterPro" id="IPR004435">
    <property type="entry name" value="MobB_dom"/>
</dbReference>
<evidence type="ECO:0000259" key="1">
    <source>
        <dbReference type="Pfam" id="PF03205"/>
    </source>
</evidence>
<dbReference type="CDD" id="cd03116">
    <property type="entry name" value="MobB"/>
    <property type="match status" value="1"/>
</dbReference>
<accession>A0A3D8IR29</accession>
<dbReference type="GO" id="GO:0006777">
    <property type="term" value="P:Mo-molybdopterin cofactor biosynthetic process"/>
    <property type="evidence" value="ECO:0007669"/>
    <property type="project" value="InterPro"/>
</dbReference>
<gene>
    <name evidence="2" type="primary">mobB</name>
    <name evidence="2" type="ORF">CQA54_05190</name>
</gene>
<dbReference type="PANTHER" id="PTHR40072">
    <property type="entry name" value="MOLYBDOPTERIN-GUANINE DINUCLEOTIDE BIOSYNTHESIS ADAPTER PROTEIN-RELATED"/>
    <property type="match status" value="1"/>
</dbReference>
<dbReference type="AlphaFoldDB" id="A0A3D8IR29"/>
<feature type="domain" description="Molybdopterin-guanine dinucleotide biosynthesis protein B (MobB)" evidence="1">
    <location>
        <begin position="4"/>
        <end position="136"/>
    </location>
</feature>
<reference evidence="2 3" key="1">
    <citation type="submission" date="2018-04" db="EMBL/GenBank/DDBJ databases">
        <title>Novel Campyloabacter and Helicobacter Species and Strains.</title>
        <authorList>
            <person name="Mannion A.J."/>
            <person name="Shen Z."/>
            <person name="Fox J.G."/>
        </authorList>
    </citation>
    <scope>NUCLEOTIDE SEQUENCE [LARGE SCALE GENOMIC DNA]</scope>
    <source>
        <strain evidence="2 3">MIT 12-6600</strain>
    </source>
</reference>
<dbReference type="NCBIfam" id="TIGR00176">
    <property type="entry name" value="mobB"/>
    <property type="match status" value="1"/>
</dbReference>
<dbReference type="InterPro" id="IPR052539">
    <property type="entry name" value="MGD_biosynthesis_adapter"/>
</dbReference>
<comment type="caution">
    <text evidence="2">The sequence shown here is derived from an EMBL/GenBank/DDBJ whole genome shotgun (WGS) entry which is preliminary data.</text>
</comment>
<dbReference type="PANTHER" id="PTHR40072:SF1">
    <property type="entry name" value="MOLYBDOPTERIN-GUANINE DINUCLEOTIDE BIOSYNTHESIS ADAPTER PROTEIN"/>
    <property type="match status" value="1"/>
</dbReference>
<protein>
    <submittedName>
        <fullName evidence="2">Molybdopterin-guanine dinucleotide biosynthesis protein B</fullName>
    </submittedName>
</protein>
<dbReference type="OrthoDB" id="9786803at2"/>